<sequence>MAVKFERVVQVRGRDCTGPGSFGTGCPIAPGLVLTAAHILRTEEGQVRTPTVTFPADGEPGPWDARVLWLRYDASVDAALLAVSGPAATRATDPEPQRWAYLVTRAASHPVDSYGYPRSQRMPAGTTGPARTEEQFAGRVSPGTGGSARRWELLSNDPLPPADRQGQGWAGMSGAPVFSGDLLLGVVRQDRRAETGTRLTATRSSEIVADEGFRAALRTSAAQGSRAPVVEPAELAPLLDPAAPERDLRSPAMLLRADVEATPFRGRVQEWEKLREWCLAPPGTRPRPGAPAGDLTVRVLTGPGGQGKSRLVRRLVEALRAEPGWTAGLLRSDLSDDDLRGDGTPPSVGTPAAALHALGDCVRDLLLVVDYAALHGLAEHLERTDGQEDYDWAALAGGLSVPSDMSGRRYATALNVQMEALAALLQAGPGPLDIVPGEAVEATLLRHEERYWARTLATDGERPLPMPLMRRVVAAATLCGAADEDEAMEVVARVPALGRGREWELAAAIGRLYPGAGDTYWGMLQPDRVAEFQASLTVAEVPTLLPALMAGATAAQQTQALTVLSRSVVAHANGARTRQRDLVLARLDALLEQQDLAPEVLPTGVRPWRRGRRRW</sequence>
<comment type="caution">
    <text evidence="2">The sequence shown here is derived from an EMBL/GenBank/DDBJ whole genome shotgun (WGS) entry which is preliminary data.</text>
</comment>
<keyword evidence="3" id="KW-1185">Reference proteome</keyword>
<dbReference type="AlphaFoldDB" id="A0A5N5EPV3"/>
<accession>A0A5N5EPV3</accession>
<dbReference type="InterPro" id="IPR009003">
    <property type="entry name" value="Peptidase_S1_PA"/>
</dbReference>
<evidence type="ECO:0000256" key="1">
    <source>
        <dbReference type="SAM" id="MobiDB-lite"/>
    </source>
</evidence>
<reference evidence="2 3" key="1">
    <citation type="submission" date="2019-09" db="EMBL/GenBank/DDBJ databases">
        <authorList>
            <person name="Liu P."/>
        </authorList>
    </citation>
    <scope>NUCLEOTIDE SEQUENCE [LARGE SCALE GENOMIC DNA]</scope>
    <source>
        <strain evidence="2 3">TRM68085</strain>
    </source>
</reference>
<evidence type="ECO:0000313" key="3">
    <source>
        <dbReference type="Proteomes" id="UP000326907"/>
    </source>
</evidence>
<protein>
    <submittedName>
        <fullName evidence="2">Trypsin-like peptidase domain-containing protein</fullName>
    </submittedName>
</protein>
<dbReference type="EMBL" id="VYUA01000010">
    <property type="protein sequence ID" value="KAB2591861.1"/>
    <property type="molecule type" value="Genomic_DNA"/>
</dbReference>
<dbReference type="Proteomes" id="UP000326907">
    <property type="component" value="Unassembled WGS sequence"/>
</dbReference>
<name>A0A5N5EPV3_9ACTN</name>
<dbReference type="Pfam" id="PF13365">
    <property type="entry name" value="Trypsin_2"/>
    <property type="match status" value="1"/>
</dbReference>
<dbReference type="PROSITE" id="PS51257">
    <property type="entry name" value="PROKAR_LIPOPROTEIN"/>
    <property type="match status" value="1"/>
</dbReference>
<feature type="region of interest" description="Disordered" evidence="1">
    <location>
        <begin position="112"/>
        <end position="147"/>
    </location>
</feature>
<proteinExistence type="predicted"/>
<evidence type="ECO:0000313" key="2">
    <source>
        <dbReference type="EMBL" id="KAB2591861.1"/>
    </source>
</evidence>
<organism evidence="2 3">
    <name type="scientific">Streptomyces arboris</name>
    <dbReference type="NCBI Taxonomy" id="2600619"/>
    <lineage>
        <taxon>Bacteria</taxon>
        <taxon>Bacillati</taxon>
        <taxon>Actinomycetota</taxon>
        <taxon>Actinomycetes</taxon>
        <taxon>Kitasatosporales</taxon>
        <taxon>Streptomycetaceae</taxon>
        <taxon>Streptomyces</taxon>
    </lineage>
</organism>
<dbReference type="SUPFAM" id="SSF50494">
    <property type="entry name" value="Trypsin-like serine proteases"/>
    <property type="match status" value="1"/>
</dbReference>
<gene>
    <name evidence="2" type="ORF">F5983_13585</name>
</gene>